<accession>A0A8W7P7F1</accession>
<dbReference type="PROSITE" id="PS51031">
    <property type="entry name" value="BESS"/>
    <property type="match status" value="1"/>
</dbReference>
<feature type="compositionally biased region" description="Acidic residues" evidence="2">
    <location>
        <begin position="249"/>
        <end position="273"/>
    </location>
</feature>
<dbReference type="GO" id="GO:0003677">
    <property type="term" value="F:DNA binding"/>
    <property type="evidence" value="ECO:0007669"/>
    <property type="project" value="InterPro"/>
</dbReference>
<evidence type="ECO:0008006" key="6">
    <source>
        <dbReference type="Google" id="ProtNLM"/>
    </source>
</evidence>
<comment type="subcellular location">
    <subcellularLocation>
        <location evidence="1">Nucleus</location>
    </subcellularLocation>
</comment>
<keyword evidence="1" id="KW-0539">Nucleus</keyword>
<dbReference type="PANTHER" id="PTHR12243">
    <property type="entry name" value="MADF DOMAIN TRANSCRIPTION FACTOR"/>
    <property type="match status" value="1"/>
</dbReference>
<dbReference type="Pfam" id="PF10545">
    <property type="entry name" value="MADF_DNA_bdg"/>
    <property type="match status" value="1"/>
</dbReference>
<dbReference type="PROSITE" id="PS51029">
    <property type="entry name" value="MADF"/>
    <property type="match status" value="1"/>
</dbReference>
<feature type="region of interest" description="Disordered" evidence="2">
    <location>
        <begin position="242"/>
        <end position="319"/>
    </location>
</feature>
<protein>
    <recommendedName>
        <fullName evidence="6">MADF domain-containing protein</fullName>
    </recommendedName>
</protein>
<feature type="region of interest" description="Disordered" evidence="2">
    <location>
        <begin position="343"/>
        <end position="410"/>
    </location>
</feature>
<dbReference type="VEuPathDB" id="VectorBase:ACON2_029879"/>
<proteinExistence type="predicted"/>
<feature type="domain" description="BESS" evidence="4">
    <location>
        <begin position="409"/>
        <end position="448"/>
    </location>
</feature>
<evidence type="ECO:0000259" key="4">
    <source>
        <dbReference type="PROSITE" id="PS51031"/>
    </source>
</evidence>
<dbReference type="GO" id="GO:0005634">
    <property type="term" value="C:nucleus"/>
    <property type="evidence" value="ECO:0007669"/>
    <property type="project" value="UniProtKB-SubCell"/>
</dbReference>
<dbReference type="EnsemblMetazoa" id="ACOM027189-RA">
    <property type="protein sequence ID" value="ACOM027189-PA.1"/>
    <property type="gene ID" value="ACOM027189"/>
</dbReference>
<dbReference type="GO" id="GO:0006357">
    <property type="term" value="P:regulation of transcription by RNA polymerase II"/>
    <property type="evidence" value="ECO:0007669"/>
    <property type="project" value="TreeGrafter"/>
</dbReference>
<dbReference type="SMART" id="SM00595">
    <property type="entry name" value="MADF"/>
    <property type="match status" value="1"/>
</dbReference>
<sequence length="456" mass="52879">LFPSKSFVYVFSRAHDTTNPSPVFCTFFPYFIPSEAHAVYRLKHRPRQSPPPQCCCTKMLEEMRYIKLPAKTYRTIANTNKLHFSLDGLGAPKRHFVKVNVAEFVSEIKKRPILYNTTHQDYRRISLRNDAWIEVALAMNLSEQECKKRWRSMRDAFIKTVRNKNETERKAWIHYRLLEFMLPYLSSRKEDFEASNECSQCIENDEEIDYLEVDSDDELFDGTIAVSYVTHDGKEVFQVMHAPIKQEMPVEDETMQQDTEEEIEDGNEEDEDQQQLQPLPYSPLPGPEYLLATTTDDEAEQDEVELYEEQQPQHNDYPLEWHTEHLESDGREMDDDAELNESLPSKRLKTELPSASVSIASSSSPSPVTVQQEATVPPLAQQQPSPPPPPPPPVQQEESKESDARLGITDPDERFLLSCAPILRRLPNKKNLLARLRIQQLLFELEYDEKYCYEGT</sequence>
<evidence type="ECO:0000313" key="5">
    <source>
        <dbReference type="EnsemblMetazoa" id="ACOM027189-PA.1"/>
    </source>
</evidence>
<dbReference type="InterPro" id="IPR004210">
    <property type="entry name" value="BESS_motif"/>
</dbReference>
<dbReference type="Proteomes" id="UP000075882">
    <property type="component" value="Unassembled WGS sequence"/>
</dbReference>
<feature type="domain" description="MADF" evidence="3">
    <location>
        <begin position="103"/>
        <end position="186"/>
    </location>
</feature>
<dbReference type="AlphaFoldDB" id="A0A8W7P7F1"/>
<dbReference type="PANTHER" id="PTHR12243:SF67">
    <property type="entry name" value="COREPRESSOR OF PANGOLIN, ISOFORM A-RELATED"/>
    <property type="match status" value="1"/>
</dbReference>
<dbReference type="InterPro" id="IPR006578">
    <property type="entry name" value="MADF-dom"/>
</dbReference>
<dbReference type="GO" id="GO:0005667">
    <property type="term" value="C:transcription regulator complex"/>
    <property type="evidence" value="ECO:0007669"/>
    <property type="project" value="TreeGrafter"/>
</dbReference>
<evidence type="ECO:0000256" key="2">
    <source>
        <dbReference type="SAM" id="MobiDB-lite"/>
    </source>
</evidence>
<evidence type="ECO:0000259" key="3">
    <source>
        <dbReference type="PROSITE" id="PS51029"/>
    </source>
</evidence>
<dbReference type="InterPro" id="IPR039353">
    <property type="entry name" value="TF_Adf1"/>
</dbReference>
<name>A0A8W7P7F1_ANOCL</name>
<feature type="compositionally biased region" description="Pro residues" evidence="2">
    <location>
        <begin position="384"/>
        <end position="394"/>
    </location>
</feature>
<organism evidence="5">
    <name type="scientific">Anopheles coluzzii</name>
    <name type="common">African malaria mosquito</name>
    <dbReference type="NCBI Taxonomy" id="1518534"/>
    <lineage>
        <taxon>Eukaryota</taxon>
        <taxon>Metazoa</taxon>
        <taxon>Ecdysozoa</taxon>
        <taxon>Arthropoda</taxon>
        <taxon>Hexapoda</taxon>
        <taxon>Insecta</taxon>
        <taxon>Pterygota</taxon>
        <taxon>Neoptera</taxon>
        <taxon>Endopterygota</taxon>
        <taxon>Diptera</taxon>
        <taxon>Nematocera</taxon>
        <taxon>Culicoidea</taxon>
        <taxon>Culicidae</taxon>
        <taxon>Anophelinae</taxon>
        <taxon>Anopheles</taxon>
    </lineage>
</organism>
<feature type="compositionally biased region" description="Acidic residues" evidence="2">
    <location>
        <begin position="295"/>
        <end position="308"/>
    </location>
</feature>
<dbReference type="Pfam" id="PF02944">
    <property type="entry name" value="BESS"/>
    <property type="match status" value="1"/>
</dbReference>
<evidence type="ECO:0000256" key="1">
    <source>
        <dbReference type="PROSITE-ProRule" id="PRU00371"/>
    </source>
</evidence>
<reference evidence="5" key="1">
    <citation type="submission" date="2022-08" db="UniProtKB">
        <authorList>
            <consortium name="EnsemblMetazoa"/>
        </authorList>
    </citation>
    <scope>IDENTIFICATION</scope>
</reference>
<feature type="compositionally biased region" description="Low complexity" evidence="2">
    <location>
        <begin position="353"/>
        <end position="368"/>
    </location>
</feature>